<dbReference type="InterPro" id="IPR051797">
    <property type="entry name" value="TrmB-like"/>
</dbReference>
<gene>
    <name evidence="2" type="ORF">COU35_00270</name>
</gene>
<dbReference type="PANTHER" id="PTHR34293">
    <property type="entry name" value="HTH-TYPE TRANSCRIPTIONAL REGULATOR TRMBL2"/>
    <property type="match status" value="1"/>
</dbReference>
<dbReference type="InterPro" id="IPR036390">
    <property type="entry name" value="WH_DNA-bd_sf"/>
</dbReference>
<dbReference type="AlphaFoldDB" id="A0A2H0TRN2"/>
<feature type="domain" description="HTH arsR-type" evidence="1">
    <location>
        <begin position="5"/>
        <end position="86"/>
    </location>
</feature>
<dbReference type="InterPro" id="IPR001845">
    <property type="entry name" value="HTH_ArsR_DNA-bd_dom"/>
</dbReference>
<evidence type="ECO:0000313" key="3">
    <source>
        <dbReference type="Proteomes" id="UP000230154"/>
    </source>
</evidence>
<dbReference type="CDD" id="cd00090">
    <property type="entry name" value="HTH_ARSR"/>
    <property type="match status" value="1"/>
</dbReference>
<dbReference type="Pfam" id="PF01978">
    <property type="entry name" value="TrmB"/>
    <property type="match status" value="1"/>
</dbReference>
<dbReference type="SMART" id="SM00418">
    <property type="entry name" value="HTH_ARSR"/>
    <property type="match status" value="1"/>
</dbReference>
<sequence>MTLQETLSAAGMEPVQAEIYLVLLQNGESTVPAILKHTDLSRASVYDALSVLLADSYVEYRKEGRNAYYTPVHPNKLFSLIEQKKRDVALLEGELTQTIDSLTGTYNLGMHKPGVRFFEGLDGIKEVLWDSLDAKDEILTMGDLETFIKHSKPVNDEYMKIRRERNIKKRALSGDSPFNRDFLAKYDSGLTYTRLLSSDHPLFHSTIVEIYNNKISYATFTQTSMIGVIIEDTNIANYHRSIFELLWQQAKTFTPPQQ</sequence>
<organism evidence="2 3">
    <name type="scientific">Candidatus Magasanikbacteria bacterium CG10_big_fil_rev_8_21_14_0_10_47_10</name>
    <dbReference type="NCBI Taxonomy" id="1974652"/>
    <lineage>
        <taxon>Bacteria</taxon>
        <taxon>Candidatus Magasanikiibacteriota</taxon>
    </lineage>
</organism>
<evidence type="ECO:0000313" key="2">
    <source>
        <dbReference type="EMBL" id="PIR74808.1"/>
    </source>
</evidence>
<dbReference type="InterPro" id="IPR011991">
    <property type="entry name" value="ArsR-like_HTH"/>
</dbReference>
<name>A0A2H0TRN2_9BACT</name>
<dbReference type="GO" id="GO:0003700">
    <property type="term" value="F:DNA-binding transcription factor activity"/>
    <property type="evidence" value="ECO:0007669"/>
    <property type="project" value="InterPro"/>
</dbReference>
<dbReference type="PANTHER" id="PTHR34293:SF1">
    <property type="entry name" value="HTH-TYPE TRANSCRIPTIONAL REGULATOR TRMBL2"/>
    <property type="match status" value="1"/>
</dbReference>
<dbReference type="Proteomes" id="UP000230154">
    <property type="component" value="Unassembled WGS sequence"/>
</dbReference>
<protein>
    <recommendedName>
        <fullName evidence="1">HTH arsR-type domain-containing protein</fullName>
    </recommendedName>
</protein>
<dbReference type="SUPFAM" id="SSF46785">
    <property type="entry name" value="Winged helix' DNA-binding domain"/>
    <property type="match status" value="1"/>
</dbReference>
<proteinExistence type="predicted"/>
<evidence type="ECO:0000259" key="1">
    <source>
        <dbReference type="SMART" id="SM00418"/>
    </source>
</evidence>
<reference evidence="3" key="1">
    <citation type="submission" date="2017-09" db="EMBL/GenBank/DDBJ databases">
        <title>Depth-based differentiation of microbial function through sediment-hosted aquifers and enrichment of novel symbionts in the deep terrestrial subsurface.</title>
        <authorList>
            <person name="Probst A.J."/>
            <person name="Ladd B."/>
            <person name="Jarett J.K."/>
            <person name="Geller-Mcgrath D.E."/>
            <person name="Sieber C.M.K."/>
            <person name="Emerson J.B."/>
            <person name="Anantharaman K."/>
            <person name="Thomas B.C."/>
            <person name="Malmstrom R."/>
            <person name="Stieglmeier M."/>
            <person name="Klingl A."/>
            <person name="Woyke T."/>
            <person name="Ryan C.M."/>
            <person name="Banfield J.F."/>
        </authorList>
    </citation>
    <scope>NUCLEOTIDE SEQUENCE [LARGE SCALE GENOMIC DNA]</scope>
</reference>
<dbReference type="Gene3D" id="1.10.10.10">
    <property type="entry name" value="Winged helix-like DNA-binding domain superfamily/Winged helix DNA-binding domain"/>
    <property type="match status" value="1"/>
</dbReference>
<accession>A0A2H0TRN2</accession>
<dbReference type="InterPro" id="IPR002831">
    <property type="entry name" value="Tscrpt_reg_TrmB_N"/>
</dbReference>
<dbReference type="EMBL" id="PFCB01000003">
    <property type="protein sequence ID" value="PIR74808.1"/>
    <property type="molecule type" value="Genomic_DNA"/>
</dbReference>
<dbReference type="InterPro" id="IPR036388">
    <property type="entry name" value="WH-like_DNA-bd_sf"/>
</dbReference>
<comment type="caution">
    <text evidence="2">The sequence shown here is derived from an EMBL/GenBank/DDBJ whole genome shotgun (WGS) entry which is preliminary data.</text>
</comment>